<name>A0ABR4B9N9_9LECA</name>
<comment type="caution">
    <text evidence="2">The sequence shown here is derived from an EMBL/GenBank/DDBJ whole genome shotgun (WGS) entry which is preliminary data.</text>
</comment>
<accession>A0ABR4B9N9</accession>
<keyword evidence="3" id="KW-1185">Reference proteome</keyword>
<gene>
    <name evidence="2" type="ORF">ABVK25_005208</name>
</gene>
<evidence type="ECO:0000313" key="2">
    <source>
        <dbReference type="EMBL" id="KAL2054460.1"/>
    </source>
</evidence>
<feature type="signal peptide" evidence="1">
    <location>
        <begin position="1"/>
        <end position="26"/>
    </location>
</feature>
<evidence type="ECO:0000256" key="1">
    <source>
        <dbReference type="SAM" id="SignalP"/>
    </source>
</evidence>
<proteinExistence type="predicted"/>
<sequence length="241" mass="25675">MIAAIKLRKCLLFSLFTPLFIIPTLAISLPNAVVHASNPLSPITLCVTSPGWTQPSWPIDIQTQCQELINILVQTEPEILISSQIHEFLPENMRPSLSSFVRTPWKLSHGACTLAITTMASIPAYRIPYGVGPGPFGSRGYSNWFKIFEDASAVVKDCVENGKAGMSWSPESRPALGIFIYATDSMIDNVIGPGVNGDFILPAGVNVTNGNTAANGSSLLNLPGVDITNDNAASVVSSATS</sequence>
<feature type="chain" id="PRO_5046028662" evidence="1">
    <location>
        <begin position="27"/>
        <end position="241"/>
    </location>
</feature>
<reference evidence="2 3" key="1">
    <citation type="submission" date="2024-09" db="EMBL/GenBank/DDBJ databases">
        <title>Rethinking Asexuality: The Enigmatic Case of Functional Sexual Genes in Lepraria (Stereocaulaceae).</title>
        <authorList>
            <person name="Doellman M."/>
            <person name="Sun Y."/>
            <person name="Barcenas-Pena A."/>
            <person name="Lumbsch H.T."/>
            <person name="Grewe F."/>
        </authorList>
    </citation>
    <scope>NUCLEOTIDE SEQUENCE [LARGE SCALE GENOMIC DNA]</scope>
    <source>
        <strain evidence="2 3">Grewe 0041</strain>
    </source>
</reference>
<dbReference type="Proteomes" id="UP001590951">
    <property type="component" value="Unassembled WGS sequence"/>
</dbReference>
<evidence type="ECO:0000313" key="3">
    <source>
        <dbReference type="Proteomes" id="UP001590951"/>
    </source>
</evidence>
<protein>
    <submittedName>
        <fullName evidence="2">Uncharacterized protein</fullName>
    </submittedName>
</protein>
<organism evidence="2 3">
    <name type="scientific">Lepraria finkii</name>
    <dbReference type="NCBI Taxonomy" id="1340010"/>
    <lineage>
        <taxon>Eukaryota</taxon>
        <taxon>Fungi</taxon>
        <taxon>Dikarya</taxon>
        <taxon>Ascomycota</taxon>
        <taxon>Pezizomycotina</taxon>
        <taxon>Lecanoromycetes</taxon>
        <taxon>OSLEUM clade</taxon>
        <taxon>Lecanoromycetidae</taxon>
        <taxon>Lecanorales</taxon>
        <taxon>Lecanorineae</taxon>
        <taxon>Stereocaulaceae</taxon>
        <taxon>Lepraria</taxon>
    </lineage>
</organism>
<keyword evidence="1" id="KW-0732">Signal</keyword>
<dbReference type="EMBL" id="JBHFEH010000015">
    <property type="protein sequence ID" value="KAL2054460.1"/>
    <property type="molecule type" value="Genomic_DNA"/>
</dbReference>